<dbReference type="InterPro" id="IPR050109">
    <property type="entry name" value="HTH-type_TetR-like_transc_reg"/>
</dbReference>
<dbReference type="PANTHER" id="PTHR30055">
    <property type="entry name" value="HTH-TYPE TRANSCRIPTIONAL REGULATOR RUTR"/>
    <property type="match status" value="1"/>
</dbReference>
<evidence type="ECO:0000259" key="3">
    <source>
        <dbReference type="PROSITE" id="PS50977"/>
    </source>
</evidence>
<evidence type="ECO:0000256" key="1">
    <source>
        <dbReference type="ARBA" id="ARBA00023125"/>
    </source>
</evidence>
<sequence>MSIEGVFAARAAAAGKAERTRARLLDAAVTLFARDGFGVATAFDIAKAAGVANGTFYSYFRDREDIAHGVALGMAEITAERMAQTLPGGADARTRVAYATRRFVEEAAAHREWGRLLAQAVAANGELRGRITQFIRADVDLGVAQGWFQATVDQPLLDALGALTLAALAQRLNGAPASISARFAELQLAMLGVPAADAVRIAAEAAP</sequence>
<reference evidence="5" key="1">
    <citation type="journal article" date="2019" name="Int. J. Syst. Evol. Microbiol.">
        <title>The Global Catalogue of Microorganisms (GCM) 10K type strain sequencing project: providing services to taxonomists for standard genome sequencing and annotation.</title>
        <authorList>
            <consortium name="The Broad Institute Genomics Platform"/>
            <consortium name="The Broad Institute Genome Sequencing Center for Infectious Disease"/>
            <person name="Wu L."/>
            <person name="Ma J."/>
        </authorList>
    </citation>
    <scope>NUCLEOTIDE SEQUENCE [LARGE SCALE GENOMIC DNA]</scope>
    <source>
        <strain evidence="5">CCUG 55074</strain>
    </source>
</reference>
<name>A0ABW3SX80_9CAUL</name>
<dbReference type="PANTHER" id="PTHR30055:SF226">
    <property type="entry name" value="HTH-TYPE TRANSCRIPTIONAL REGULATOR PKSA"/>
    <property type="match status" value="1"/>
</dbReference>
<gene>
    <name evidence="4" type="ORF">ACFQ27_00370</name>
</gene>
<dbReference type="PRINTS" id="PR00455">
    <property type="entry name" value="HTHTETR"/>
</dbReference>
<feature type="domain" description="HTH tetR-type" evidence="3">
    <location>
        <begin position="18"/>
        <end position="78"/>
    </location>
</feature>
<comment type="caution">
    <text evidence="4">The sequence shown here is derived from an EMBL/GenBank/DDBJ whole genome shotgun (WGS) entry which is preliminary data.</text>
</comment>
<evidence type="ECO:0000313" key="5">
    <source>
        <dbReference type="Proteomes" id="UP001597216"/>
    </source>
</evidence>
<evidence type="ECO:0000313" key="4">
    <source>
        <dbReference type="EMBL" id="MFD1189017.1"/>
    </source>
</evidence>
<keyword evidence="1 2" id="KW-0238">DNA-binding</keyword>
<dbReference type="InterPro" id="IPR009057">
    <property type="entry name" value="Homeodomain-like_sf"/>
</dbReference>
<dbReference type="SUPFAM" id="SSF46689">
    <property type="entry name" value="Homeodomain-like"/>
    <property type="match status" value="1"/>
</dbReference>
<evidence type="ECO:0000256" key="2">
    <source>
        <dbReference type="PROSITE-ProRule" id="PRU00335"/>
    </source>
</evidence>
<dbReference type="EMBL" id="JBHTLQ010000001">
    <property type="protein sequence ID" value="MFD1189017.1"/>
    <property type="molecule type" value="Genomic_DNA"/>
</dbReference>
<dbReference type="Proteomes" id="UP001597216">
    <property type="component" value="Unassembled WGS sequence"/>
</dbReference>
<proteinExistence type="predicted"/>
<dbReference type="RefSeq" id="WP_377351960.1">
    <property type="nucleotide sequence ID" value="NZ_JBHTLQ010000001.1"/>
</dbReference>
<feature type="DNA-binding region" description="H-T-H motif" evidence="2">
    <location>
        <begin position="41"/>
        <end position="60"/>
    </location>
</feature>
<organism evidence="4 5">
    <name type="scientific">Phenylobacterium conjunctum</name>
    <dbReference type="NCBI Taxonomy" id="1298959"/>
    <lineage>
        <taxon>Bacteria</taxon>
        <taxon>Pseudomonadati</taxon>
        <taxon>Pseudomonadota</taxon>
        <taxon>Alphaproteobacteria</taxon>
        <taxon>Caulobacterales</taxon>
        <taxon>Caulobacteraceae</taxon>
        <taxon>Phenylobacterium</taxon>
    </lineage>
</organism>
<dbReference type="Pfam" id="PF21306">
    <property type="entry name" value="TetR_C_40"/>
    <property type="match status" value="1"/>
</dbReference>
<keyword evidence="5" id="KW-1185">Reference proteome</keyword>
<dbReference type="Pfam" id="PF00440">
    <property type="entry name" value="TetR_N"/>
    <property type="match status" value="1"/>
</dbReference>
<protein>
    <submittedName>
        <fullName evidence="4">TetR/AcrR family transcriptional regulator</fullName>
    </submittedName>
</protein>
<dbReference type="PROSITE" id="PS50977">
    <property type="entry name" value="HTH_TETR_2"/>
    <property type="match status" value="1"/>
</dbReference>
<dbReference type="InterPro" id="IPR049513">
    <property type="entry name" value="TetR_C_40"/>
</dbReference>
<dbReference type="Gene3D" id="1.10.357.10">
    <property type="entry name" value="Tetracycline Repressor, domain 2"/>
    <property type="match status" value="1"/>
</dbReference>
<accession>A0ABW3SX80</accession>
<dbReference type="InterPro" id="IPR001647">
    <property type="entry name" value="HTH_TetR"/>
</dbReference>